<evidence type="ECO:0000256" key="2">
    <source>
        <dbReference type="ARBA" id="ARBA00022723"/>
    </source>
</evidence>
<dbReference type="Gene3D" id="3.30.160.60">
    <property type="entry name" value="Classic Zinc Finger"/>
    <property type="match status" value="7"/>
</dbReference>
<dbReference type="SUPFAM" id="SSF57667">
    <property type="entry name" value="beta-beta-alpha zinc fingers"/>
    <property type="match status" value="4"/>
</dbReference>
<keyword evidence="5" id="KW-0862">Zinc</keyword>
<evidence type="ECO:0000313" key="11">
    <source>
        <dbReference type="EMBL" id="KAJ6637161.1"/>
    </source>
</evidence>
<feature type="domain" description="C2H2-type" evidence="10">
    <location>
        <begin position="1051"/>
        <end position="1078"/>
    </location>
</feature>
<proteinExistence type="predicted"/>
<dbReference type="GO" id="GO:0006357">
    <property type="term" value="P:regulation of transcription by RNA polymerase II"/>
    <property type="evidence" value="ECO:0007669"/>
    <property type="project" value="TreeGrafter"/>
</dbReference>
<feature type="domain" description="C2H2-type" evidence="10">
    <location>
        <begin position="995"/>
        <end position="1022"/>
    </location>
</feature>
<accession>A0A9Q0MSH9</accession>
<dbReference type="Pfam" id="PF00651">
    <property type="entry name" value="BTB"/>
    <property type="match status" value="1"/>
</dbReference>
<organism evidence="11 12">
    <name type="scientific">Pseudolycoriella hygida</name>
    <dbReference type="NCBI Taxonomy" id="35572"/>
    <lineage>
        <taxon>Eukaryota</taxon>
        <taxon>Metazoa</taxon>
        <taxon>Ecdysozoa</taxon>
        <taxon>Arthropoda</taxon>
        <taxon>Hexapoda</taxon>
        <taxon>Insecta</taxon>
        <taxon>Pterygota</taxon>
        <taxon>Neoptera</taxon>
        <taxon>Endopterygota</taxon>
        <taxon>Diptera</taxon>
        <taxon>Nematocera</taxon>
        <taxon>Sciaroidea</taxon>
        <taxon>Sciaridae</taxon>
        <taxon>Pseudolycoriella</taxon>
    </lineage>
</organism>
<feature type="region of interest" description="Disordered" evidence="8">
    <location>
        <begin position="248"/>
        <end position="305"/>
    </location>
</feature>
<dbReference type="FunFam" id="3.30.160.60:FF:000096">
    <property type="entry name" value="Zinc finger and BTB domain-containing protein 18 isoform 1"/>
    <property type="match status" value="1"/>
</dbReference>
<keyword evidence="6" id="KW-0539">Nucleus</keyword>
<dbReference type="InterPro" id="IPR051095">
    <property type="entry name" value="Dros_DevTransReg"/>
</dbReference>
<dbReference type="GO" id="GO:0048513">
    <property type="term" value="P:animal organ development"/>
    <property type="evidence" value="ECO:0007669"/>
    <property type="project" value="UniProtKB-ARBA"/>
</dbReference>
<feature type="compositionally biased region" description="Polar residues" evidence="8">
    <location>
        <begin position="139"/>
        <end position="151"/>
    </location>
</feature>
<feature type="region of interest" description="Disordered" evidence="8">
    <location>
        <begin position="331"/>
        <end position="352"/>
    </location>
</feature>
<dbReference type="GO" id="GO:0008270">
    <property type="term" value="F:zinc ion binding"/>
    <property type="evidence" value="ECO:0007669"/>
    <property type="project" value="UniProtKB-KW"/>
</dbReference>
<feature type="region of interest" description="Disordered" evidence="8">
    <location>
        <begin position="646"/>
        <end position="673"/>
    </location>
</feature>
<dbReference type="SMART" id="SM00225">
    <property type="entry name" value="BTB"/>
    <property type="match status" value="1"/>
</dbReference>
<dbReference type="FunFam" id="3.30.160.60:FF:002343">
    <property type="entry name" value="Zinc finger protein 33A"/>
    <property type="match status" value="1"/>
</dbReference>
<evidence type="ECO:0000256" key="3">
    <source>
        <dbReference type="ARBA" id="ARBA00022737"/>
    </source>
</evidence>
<feature type="region of interest" description="Disordered" evidence="8">
    <location>
        <begin position="119"/>
        <end position="223"/>
    </location>
</feature>
<evidence type="ECO:0000259" key="9">
    <source>
        <dbReference type="PROSITE" id="PS50097"/>
    </source>
</evidence>
<feature type="compositionally biased region" description="Basic and acidic residues" evidence="8">
    <location>
        <begin position="152"/>
        <end position="164"/>
    </location>
</feature>
<dbReference type="GO" id="GO:0048666">
    <property type="term" value="P:neuron development"/>
    <property type="evidence" value="ECO:0007669"/>
    <property type="project" value="UniProtKB-ARBA"/>
</dbReference>
<feature type="compositionally biased region" description="Basic and acidic residues" evidence="8">
    <location>
        <begin position="207"/>
        <end position="217"/>
    </location>
</feature>
<dbReference type="EMBL" id="WJQU01000003">
    <property type="protein sequence ID" value="KAJ6637161.1"/>
    <property type="molecule type" value="Genomic_DNA"/>
</dbReference>
<dbReference type="AlphaFoldDB" id="A0A9Q0MSH9"/>
<dbReference type="PROSITE" id="PS50097">
    <property type="entry name" value="BTB"/>
    <property type="match status" value="1"/>
</dbReference>
<feature type="compositionally biased region" description="Polar residues" evidence="8">
    <location>
        <begin position="194"/>
        <end position="205"/>
    </location>
</feature>
<feature type="compositionally biased region" description="Polar residues" evidence="8">
    <location>
        <begin position="282"/>
        <end position="292"/>
    </location>
</feature>
<feature type="region of interest" description="Disordered" evidence="8">
    <location>
        <begin position="708"/>
        <end position="735"/>
    </location>
</feature>
<dbReference type="FunFam" id="3.30.160.60:FF:000145">
    <property type="entry name" value="Zinc finger protein 574"/>
    <property type="match status" value="1"/>
</dbReference>
<dbReference type="SMART" id="SM00355">
    <property type="entry name" value="ZnF_C2H2"/>
    <property type="match status" value="9"/>
</dbReference>
<comment type="subcellular location">
    <subcellularLocation>
        <location evidence="1">Nucleus</location>
    </subcellularLocation>
</comment>
<dbReference type="PANTHER" id="PTHR23110">
    <property type="entry name" value="BTB DOMAIN TRANSCRIPTION FACTOR"/>
    <property type="match status" value="1"/>
</dbReference>
<feature type="domain" description="C2H2-type" evidence="10">
    <location>
        <begin position="457"/>
        <end position="484"/>
    </location>
</feature>
<evidence type="ECO:0000259" key="10">
    <source>
        <dbReference type="PROSITE" id="PS50157"/>
    </source>
</evidence>
<dbReference type="Proteomes" id="UP001151699">
    <property type="component" value="Chromosome X"/>
</dbReference>
<evidence type="ECO:0000256" key="4">
    <source>
        <dbReference type="ARBA" id="ARBA00022771"/>
    </source>
</evidence>
<evidence type="ECO:0000256" key="5">
    <source>
        <dbReference type="ARBA" id="ARBA00022833"/>
    </source>
</evidence>
<dbReference type="PROSITE" id="PS00028">
    <property type="entry name" value="ZINC_FINGER_C2H2_1"/>
    <property type="match status" value="9"/>
</dbReference>
<feature type="compositionally biased region" description="Low complexity" evidence="8">
    <location>
        <begin position="723"/>
        <end position="735"/>
    </location>
</feature>
<keyword evidence="2" id="KW-0479">Metal-binding</keyword>
<dbReference type="InterPro" id="IPR036236">
    <property type="entry name" value="Znf_C2H2_sf"/>
</dbReference>
<reference evidence="11" key="1">
    <citation type="submission" date="2022-07" db="EMBL/GenBank/DDBJ databases">
        <authorList>
            <person name="Trinca V."/>
            <person name="Uliana J.V.C."/>
            <person name="Torres T.T."/>
            <person name="Ward R.J."/>
            <person name="Monesi N."/>
        </authorList>
    </citation>
    <scope>NUCLEOTIDE SEQUENCE</scope>
    <source>
        <strain evidence="11">HSMRA1968</strain>
        <tissue evidence="11">Whole embryos</tissue>
    </source>
</reference>
<evidence type="ECO:0000256" key="6">
    <source>
        <dbReference type="ARBA" id="ARBA00023242"/>
    </source>
</evidence>
<dbReference type="CDD" id="cd18315">
    <property type="entry name" value="BTB_POZ_BAB-like"/>
    <property type="match status" value="1"/>
</dbReference>
<dbReference type="FunFam" id="3.30.160.60:FF:000624">
    <property type="entry name" value="zinc finger protein 697"/>
    <property type="match status" value="1"/>
</dbReference>
<name>A0A9Q0MSH9_9DIPT</name>
<feature type="domain" description="C2H2-type" evidence="10">
    <location>
        <begin position="358"/>
        <end position="385"/>
    </location>
</feature>
<dbReference type="InterPro" id="IPR013087">
    <property type="entry name" value="Znf_C2H2_type"/>
</dbReference>
<feature type="region of interest" description="Disordered" evidence="8">
    <location>
        <begin position="879"/>
        <end position="912"/>
    </location>
</feature>
<dbReference type="GO" id="GO:0005634">
    <property type="term" value="C:nucleus"/>
    <property type="evidence" value="ECO:0007669"/>
    <property type="project" value="UniProtKB-SubCell"/>
</dbReference>
<keyword evidence="12" id="KW-1185">Reference proteome</keyword>
<keyword evidence="3" id="KW-0677">Repeat</keyword>
<dbReference type="InterPro" id="IPR011333">
    <property type="entry name" value="SKP1/BTB/POZ_sf"/>
</dbReference>
<feature type="compositionally biased region" description="Low complexity" evidence="8">
    <location>
        <begin position="248"/>
        <end position="279"/>
    </location>
</feature>
<dbReference type="PANTHER" id="PTHR23110:SF104">
    <property type="entry name" value="MATERNAL GENE REQUIRED FOR MEIOSIS, ISOFORM H"/>
    <property type="match status" value="1"/>
</dbReference>
<feature type="domain" description="C2H2-type" evidence="10">
    <location>
        <begin position="485"/>
        <end position="512"/>
    </location>
</feature>
<dbReference type="InterPro" id="IPR000210">
    <property type="entry name" value="BTB/POZ_dom"/>
</dbReference>
<feature type="compositionally biased region" description="Basic and acidic residues" evidence="8">
    <location>
        <begin position="331"/>
        <end position="343"/>
    </location>
</feature>
<sequence>MGSEHYCLRWNNHQSNLLGVFSQLLQDESLVDVTLACSEGASIRAHKVVLSACSSYFQSLFLDHPSRHPIVILKDVRFSELRTLVEFMYKGEVNVQYCQLPALLKTAESLKVKGLAEMTNQSSALRDPEREQECLRQPTHPTTINSSATKTESLDATKRSEVDRISPLPTRLQSPPTSLAFYARKNNRDYSEPPATTTTNDNTSIIEDERDRPRSPEDETMSNDIGINMTIHSNSLSSSVPSSVVIPHVNSSSSMNTDGRPSSRGTTGISTSATSTPAILAPTNSGMSSPNINEPVAGPSGLAPVQSVPLSLKKEIDWDRSDEKSIGEYSSEYRHQHDSEATEPHGVGPPHEQGGPIYHCMYCGATFPHQSKLTRHILSHSLETLKYRESTTHLLHLTNFPHELPPQHFTQRAVPPLETLEPPDGSPMDIEFAAAAAAVASGNSTSMVGSGDQGSVVLCKFCGKSFPDVSSLITHLPVHTGDRPFKCEFCGKAFKLRHHMKDHCRVHTGVVTRNCTFMSTSTSNLLETFEGSSKEKVDERSLPLFGGMLSGQSMRCPTPFAFPFNPLGLALFDTDPSRILSILHHQTLLAEEALRYRGIILSPKDSLRYSNPLVDRLSKEQEVLSKRASLFPSFCQSLSIQDLISSPKEMTTEETSKKRSYHSQSTNKTDEAVQQVDNDIDDCEPRSSKSPCNQTLYKRANLVFRDGRRPLSSTETSIKEKSPTSSTSSTPPLIKPIPESALLQETIEEETKCVVCNAIFPSVWLLEQHAALQHANLGPEMEKPFICEQCGQSYRYRSAYVKHREQNHRARLPADKLFTCDVCGMQFRYLKSFKKHRLNHALERLHGKNNRNMLETNNDLVTSSNEMNEEIAELQFAIKTEDDEEDQDDTVDSPTGVNSETASEDVRVKISSSDMEKPVAGLKDVRNFILKQPCFIQPHEAESSIPSTSISSLINAERIPNEQALGLNPQEASILNFLRVDAAEKQRDRRNSSRFACPFCGKCVRSKENLKLHVRKHTGERPFVCLFCGRAFGGKSDLTRHLRIHTGERPYHCEACGKCFARADYLSKHLTTHVHNTPR</sequence>
<dbReference type="PROSITE" id="PS50157">
    <property type="entry name" value="ZINC_FINGER_C2H2_2"/>
    <property type="match status" value="8"/>
</dbReference>
<evidence type="ECO:0000256" key="7">
    <source>
        <dbReference type="PROSITE-ProRule" id="PRU00042"/>
    </source>
</evidence>
<feature type="domain" description="C2H2-type" evidence="10">
    <location>
        <begin position="785"/>
        <end position="813"/>
    </location>
</feature>
<gene>
    <name evidence="11" type="primary">bab2_2</name>
    <name evidence="11" type="ORF">Bhyg_09889</name>
</gene>
<feature type="domain" description="C2H2-type" evidence="10">
    <location>
        <begin position="818"/>
        <end position="845"/>
    </location>
</feature>
<evidence type="ECO:0000256" key="1">
    <source>
        <dbReference type="ARBA" id="ARBA00004123"/>
    </source>
</evidence>
<comment type="caution">
    <text evidence="11">The sequence shown here is derived from an EMBL/GenBank/DDBJ whole genome shotgun (WGS) entry which is preliminary data.</text>
</comment>
<dbReference type="GO" id="GO:0003006">
    <property type="term" value="P:developmental process involved in reproduction"/>
    <property type="evidence" value="ECO:0007669"/>
    <property type="project" value="UniProtKB-ARBA"/>
</dbReference>
<dbReference type="Gene3D" id="3.30.710.10">
    <property type="entry name" value="Potassium Channel Kv1.1, Chain A"/>
    <property type="match status" value="1"/>
</dbReference>
<evidence type="ECO:0000256" key="8">
    <source>
        <dbReference type="SAM" id="MobiDB-lite"/>
    </source>
</evidence>
<protein>
    <submittedName>
        <fullName evidence="11">Protein bric-a-brac 2</fullName>
    </submittedName>
</protein>
<dbReference type="SUPFAM" id="SSF54695">
    <property type="entry name" value="POZ domain"/>
    <property type="match status" value="1"/>
</dbReference>
<feature type="compositionally biased region" description="Polar residues" evidence="8">
    <location>
        <begin position="892"/>
        <end position="901"/>
    </location>
</feature>
<feature type="domain" description="C2H2-type" evidence="10">
    <location>
        <begin position="1023"/>
        <end position="1050"/>
    </location>
</feature>
<feature type="compositionally biased region" description="Acidic residues" evidence="8">
    <location>
        <begin position="881"/>
        <end position="891"/>
    </location>
</feature>
<keyword evidence="4 7" id="KW-0863">Zinc-finger</keyword>
<dbReference type="OrthoDB" id="10261408at2759"/>
<dbReference type="Pfam" id="PF00096">
    <property type="entry name" value="zf-C2H2"/>
    <property type="match status" value="4"/>
</dbReference>
<feature type="domain" description="BTB" evidence="9">
    <location>
        <begin position="31"/>
        <end position="97"/>
    </location>
</feature>
<evidence type="ECO:0000313" key="12">
    <source>
        <dbReference type="Proteomes" id="UP001151699"/>
    </source>
</evidence>